<sequence length="112" mass="12308">MNRLFGWMLAGCMILLTGCGIEVPPEKAAYIGEWQATTMYLLITRDGSVRYKRIEGGVTTSVEGPLKAFDGDNFEVGVGPMSTTFIVNRPPYLDGETWKMQVDGVPLTKTAE</sequence>
<comment type="caution">
    <text evidence="1">The sequence shown here is derived from an EMBL/GenBank/DDBJ whole genome shotgun (WGS) entry which is preliminary data.</text>
</comment>
<dbReference type="RefSeq" id="WP_248211142.1">
    <property type="nucleotide sequence ID" value="NZ_JALNMH010000015.1"/>
</dbReference>
<name>A0ABT0GL91_9GAMM</name>
<dbReference type="PROSITE" id="PS51257">
    <property type="entry name" value="PROKAR_LIPOPROTEIN"/>
    <property type="match status" value="1"/>
</dbReference>
<reference evidence="1" key="1">
    <citation type="submission" date="2022-04" db="EMBL/GenBank/DDBJ databases">
        <title>Lysobacter sp. CAU 1642 isolated from sea sand.</title>
        <authorList>
            <person name="Kim W."/>
        </authorList>
    </citation>
    <scope>NUCLEOTIDE SEQUENCE</scope>
    <source>
        <strain evidence="1">CAU 1642</strain>
    </source>
</reference>
<evidence type="ECO:0000313" key="2">
    <source>
        <dbReference type="Proteomes" id="UP001431449"/>
    </source>
</evidence>
<organism evidence="1 2">
    <name type="scientific">Pseudomarimonas salicorniae</name>
    <dbReference type="NCBI Taxonomy" id="2933270"/>
    <lineage>
        <taxon>Bacteria</taxon>
        <taxon>Pseudomonadati</taxon>
        <taxon>Pseudomonadota</taxon>
        <taxon>Gammaproteobacteria</taxon>
        <taxon>Lysobacterales</taxon>
        <taxon>Lysobacteraceae</taxon>
        <taxon>Pseudomarimonas</taxon>
    </lineage>
</organism>
<gene>
    <name evidence="1" type="ORF">M0G41_16685</name>
</gene>
<protein>
    <submittedName>
        <fullName evidence="1">Uncharacterized protein</fullName>
    </submittedName>
</protein>
<proteinExistence type="predicted"/>
<keyword evidence="2" id="KW-1185">Reference proteome</keyword>
<evidence type="ECO:0000313" key="1">
    <source>
        <dbReference type="EMBL" id="MCK7595298.1"/>
    </source>
</evidence>
<accession>A0ABT0GL91</accession>
<dbReference type="Proteomes" id="UP001431449">
    <property type="component" value="Unassembled WGS sequence"/>
</dbReference>
<dbReference type="EMBL" id="JALNMH010000015">
    <property type="protein sequence ID" value="MCK7595298.1"/>
    <property type="molecule type" value="Genomic_DNA"/>
</dbReference>